<name>A0A7S9KRX1_EPIFF</name>
<dbReference type="AlphaFoldDB" id="A0A7S9KRX1"/>
<evidence type="ECO:0000313" key="2">
    <source>
        <dbReference type="EMBL" id="QPG99968.1"/>
    </source>
</evidence>
<evidence type="ECO:0008006" key="4">
    <source>
        <dbReference type="Google" id="ProtNLM"/>
    </source>
</evidence>
<sequence length="71" mass="7868">MGGPTENVPPTSNTATAPRRRSSGWMPGFDALQSQKRTNSDSLRRQSITDQHAKGGMFSQFFHNNFGRNAK</sequence>
<feature type="region of interest" description="Disordered" evidence="1">
    <location>
        <begin position="1"/>
        <end position="71"/>
    </location>
</feature>
<dbReference type="OrthoDB" id="4158609at2759"/>
<proteinExistence type="predicted"/>
<reference evidence="2 3" key="1">
    <citation type="journal article" date="2018" name="PLoS Genet.">
        <title>Repeat elements organise 3D genome structure and mediate transcription in the filamentous fungus Epichloe festucae.</title>
        <authorList>
            <person name="Winter D.J."/>
            <person name="Ganley A.R.D."/>
            <person name="Young C.A."/>
            <person name="Liachko I."/>
            <person name="Schardl C.L."/>
            <person name="Dupont P.Y."/>
            <person name="Berry D."/>
            <person name="Ram A."/>
            <person name="Scott B."/>
            <person name="Cox M.P."/>
        </authorList>
    </citation>
    <scope>NUCLEOTIDE SEQUENCE [LARGE SCALE GENOMIC DNA]</scope>
    <source>
        <strain evidence="2 3">Fl1</strain>
    </source>
</reference>
<dbReference type="Proteomes" id="UP000594364">
    <property type="component" value="Chromosome 3"/>
</dbReference>
<feature type="compositionally biased region" description="Polar residues" evidence="1">
    <location>
        <begin position="61"/>
        <end position="71"/>
    </location>
</feature>
<dbReference type="EMBL" id="CP031387">
    <property type="protein sequence ID" value="QPG99968.1"/>
    <property type="molecule type" value="Genomic_DNA"/>
</dbReference>
<gene>
    <name evidence="2" type="ORF">C2857_003016</name>
</gene>
<keyword evidence="3" id="KW-1185">Reference proteome</keyword>
<evidence type="ECO:0000313" key="3">
    <source>
        <dbReference type="Proteomes" id="UP000594364"/>
    </source>
</evidence>
<accession>A0A7S9KRX1</accession>
<organism evidence="2 3">
    <name type="scientific">Epichloe festucae (strain Fl1)</name>
    <dbReference type="NCBI Taxonomy" id="877507"/>
    <lineage>
        <taxon>Eukaryota</taxon>
        <taxon>Fungi</taxon>
        <taxon>Dikarya</taxon>
        <taxon>Ascomycota</taxon>
        <taxon>Pezizomycotina</taxon>
        <taxon>Sordariomycetes</taxon>
        <taxon>Hypocreomycetidae</taxon>
        <taxon>Hypocreales</taxon>
        <taxon>Clavicipitaceae</taxon>
        <taxon>Epichloe</taxon>
    </lineage>
</organism>
<evidence type="ECO:0000256" key="1">
    <source>
        <dbReference type="SAM" id="MobiDB-lite"/>
    </source>
</evidence>
<protein>
    <recommendedName>
        <fullName evidence="4">Conidiation-specific expression protein</fullName>
    </recommendedName>
</protein>